<dbReference type="Proteomes" id="UP000267606">
    <property type="component" value="Unassembled WGS sequence"/>
</dbReference>
<feature type="compositionally biased region" description="Polar residues" evidence="1">
    <location>
        <begin position="201"/>
        <end position="220"/>
    </location>
</feature>
<organism evidence="5">
    <name type="scientific">Onchocerca flexuosa</name>
    <dbReference type="NCBI Taxonomy" id="387005"/>
    <lineage>
        <taxon>Eukaryota</taxon>
        <taxon>Metazoa</taxon>
        <taxon>Ecdysozoa</taxon>
        <taxon>Nematoda</taxon>
        <taxon>Chromadorea</taxon>
        <taxon>Rhabditida</taxon>
        <taxon>Spirurina</taxon>
        <taxon>Spiruromorpha</taxon>
        <taxon>Filarioidea</taxon>
        <taxon>Onchocercidae</taxon>
        <taxon>Onchocerca</taxon>
    </lineage>
</organism>
<sequence length="369" mass="41189">MKPSTKAELLTDGSISSTGKSISHEDEQKRSKESFFFPTKKQQLSKEIDSDSKIQQIDHPTSSFMMKKTAAPSPKPISPPIIYPPTPPRSPRTKKKRKRIPDSPQKGKLATAILPDGNLYHNFYFAIIMKFFDSRIYFGMSSSSDESDSSMEDEDIMWRSVSEASPNAFISHQQISKSKESSELFGIIQSFDKNNDDKSFSIPTASNISDQSDQSVTTGSHYPDKPPLTAKKLKALSLLKGRQYRFGELPKKFLDVRSAEISSPKISSTTDSTPSVTKEEATDLKVSSADVLVKPKKKNLYVVSENEKKRKFGLLPPTPSLLSISSQRSSKSRSKEIVALKTAISKVFLITFFITFNFITIEILMTSSK</sequence>
<feature type="compositionally biased region" description="Basic and acidic residues" evidence="1">
    <location>
        <begin position="22"/>
        <end position="33"/>
    </location>
</feature>
<keyword evidence="4" id="KW-1185">Reference proteome</keyword>
<dbReference type="EMBL" id="UZAJ01006418">
    <property type="protein sequence ID" value="VDO47221.1"/>
    <property type="molecule type" value="Genomic_DNA"/>
</dbReference>
<feature type="transmembrane region" description="Helical" evidence="2">
    <location>
        <begin position="343"/>
        <end position="365"/>
    </location>
</feature>
<protein>
    <submittedName>
        <fullName evidence="3 5">Uncharacterized protein</fullName>
    </submittedName>
</protein>
<feature type="compositionally biased region" description="Pro residues" evidence="1">
    <location>
        <begin position="73"/>
        <end position="90"/>
    </location>
</feature>
<reference evidence="5" key="1">
    <citation type="submission" date="2016-06" db="UniProtKB">
        <authorList>
            <consortium name="WormBaseParasite"/>
        </authorList>
    </citation>
    <scope>IDENTIFICATION</scope>
</reference>
<keyword evidence="2" id="KW-1133">Transmembrane helix</keyword>
<feature type="region of interest" description="Disordered" evidence="1">
    <location>
        <begin position="1"/>
        <end position="109"/>
    </location>
</feature>
<feature type="compositionally biased region" description="Polar residues" evidence="1">
    <location>
        <begin position="53"/>
        <end position="64"/>
    </location>
</feature>
<keyword evidence="2" id="KW-0472">Membrane</keyword>
<feature type="region of interest" description="Disordered" evidence="1">
    <location>
        <begin position="198"/>
        <end position="224"/>
    </location>
</feature>
<evidence type="ECO:0000313" key="5">
    <source>
        <dbReference type="WBParaSite" id="OFLC_0000663101-mRNA-1"/>
    </source>
</evidence>
<evidence type="ECO:0000256" key="2">
    <source>
        <dbReference type="SAM" id="Phobius"/>
    </source>
</evidence>
<dbReference type="WBParaSite" id="OFLC_0000663101-mRNA-1">
    <property type="protein sequence ID" value="OFLC_0000663101-mRNA-1"/>
    <property type="gene ID" value="OFLC_0000663101"/>
</dbReference>
<keyword evidence="2" id="KW-0812">Transmembrane</keyword>
<dbReference type="STRING" id="387005.A0A183HGM0"/>
<evidence type="ECO:0000313" key="4">
    <source>
        <dbReference type="Proteomes" id="UP000267606"/>
    </source>
</evidence>
<evidence type="ECO:0000256" key="1">
    <source>
        <dbReference type="SAM" id="MobiDB-lite"/>
    </source>
</evidence>
<proteinExistence type="predicted"/>
<evidence type="ECO:0000313" key="3">
    <source>
        <dbReference type="EMBL" id="VDO47221.1"/>
    </source>
</evidence>
<name>A0A183HGM0_9BILA</name>
<dbReference type="AlphaFoldDB" id="A0A183HGM0"/>
<reference evidence="3 4" key="2">
    <citation type="submission" date="2018-11" db="EMBL/GenBank/DDBJ databases">
        <authorList>
            <consortium name="Pathogen Informatics"/>
        </authorList>
    </citation>
    <scope>NUCLEOTIDE SEQUENCE [LARGE SCALE GENOMIC DNA]</scope>
</reference>
<accession>A0A183HGM0</accession>
<gene>
    <name evidence="3" type="ORF">OFLC_LOCUS6632</name>
</gene>